<feature type="transmembrane region" description="Helical" evidence="18">
    <location>
        <begin position="207"/>
        <end position="230"/>
    </location>
</feature>
<dbReference type="SUPFAM" id="SSF81324">
    <property type="entry name" value="Voltage-gated potassium channels"/>
    <property type="match status" value="4"/>
</dbReference>
<feature type="region of interest" description="Disordered" evidence="17">
    <location>
        <begin position="1911"/>
        <end position="1974"/>
    </location>
</feature>
<feature type="transmembrane region" description="Helical" evidence="18">
    <location>
        <begin position="810"/>
        <end position="831"/>
    </location>
</feature>
<gene>
    <name evidence="21" type="ORF">ROHU_018551</name>
    <name evidence="20" type="ORF">ROHU_023016</name>
</gene>
<dbReference type="FunFam" id="1.10.238.10:FF:000418">
    <property type="entry name" value="Voltage-dependent L-type calcium channel subunit alpha"/>
    <property type="match status" value="1"/>
</dbReference>
<feature type="transmembrane region" description="Helical" evidence="18">
    <location>
        <begin position="463"/>
        <end position="481"/>
    </location>
</feature>
<dbReference type="EMBL" id="QBIY01011788">
    <property type="protein sequence ID" value="RXN29425.1"/>
    <property type="molecule type" value="Genomic_DNA"/>
</dbReference>
<keyword evidence="12" id="KW-0406">Ion transport</keyword>
<feature type="transmembrane region" description="Helical" evidence="18">
    <location>
        <begin position="315"/>
        <end position="337"/>
    </location>
</feature>
<feature type="region of interest" description="Disordered" evidence="17">
    <location>
        <begin position="1"/>
        <end position="32"/>
    </location>
</feature>
<dbReference type="Pfam" id="PF01284">
    <property type="entry name" value="MARVEL"/>
    <property type="match status" value="1"/>
</dbReference>
<evidence type="ECO:0000256" key="16">
    <source>
        <dbReference type="PROSITE-ProRule" id="PRU00581"/>
    </source>
</evidence>
<feature type="compositionally biased region" description="Basic residues" evidence="17">
    <location>
        <begin position="17"/>
        <end position="26"/>
    </location>
</feature>
<name>A0A498NEY4_LABRO</name>
<evidence type="ECO:0000313" key="22">
    <source>
        <dbReference type="Proteomes" id="UP000290572"/>
    </source>
</evidence>
<dbReference type="GO" id="GO:0046872">
    <property type="term" value="F:metal ion binding"/>
    <property type="evidence" value="ECO:0007669"/>
    <property type="project" value="UniProtKB-KW"/>
</dbReference>
<keyword evidence="5" id="KW-0107">Calcium channel</keyword>
<feature type="transmembrane region" description="Helical" evidence="18">
    <location>
        <begin position="1781"/>
        <end position="1803"/>
    </location>
</feature>
<dbReference type="GO" id="GO:0008331">
    <property type="term" value="F:high voltage-gated calcium channel activity"/>
    <property type="evidence" value="ECO:0007669"/>
    <property type="project" value="TreeGrafter"/>
</dbReference>
<dbReference type="InterPro" id="IPR005821">
    <property type="entry name" value="Ion_trans_dom"/>
</dbReference>
<dbReference type="InterPro" id="IPR008253">
    <property type="entry name" value="Marvel"/>
</dbReference>
<evidence type="ECO:0000256" key="11">
    <source>
        <dbReference type="ARBA" id="ARBA00022989"/>
    </source>
</evidence>
<feature type="transmembrane region" description="Helical" evidence="18">
    <location>
        <begin position="851"/>
        <end position="878"/>
    </location>
</feature>
<feature type="region of interest" description="Disordered" evidence="17">
    <location>
        <begin position="1251"/>
        <end position="1322"/>
    </location>
</feature>
<evidence type="ECO:0000256" key="15">
    <source>
        <dbReference type="ARBA" id="ARBA00023303"/>
    </source>
</evidence>
<keyword evidence="4" id="KW-0109">Calcium transport</keyword>
<dbReference type="InterPro" id="IPR001285">
    <property type="entry name" value="Synaptophysin/porin"/>
</dbReference>
<keyword evidence="11 18" id="KW-1133">Transmembrane helix</keyword>
<dbReference type="Gene3D" id="6.10.250.2500">
    <property type="match status" value="1"/>
</dbReference>
<feature type="transmembrane region" description="Helical" evidence="18">
    <location>
        <begin position="1880"/>
        <end position="1898"/>
    </location>
</feature>
<dbReference type="EMBL" id="QBIY01012564">
    <property type="protein sequence ID" value="RXN23201.1"/>
    <property type="molecule type" value="Genomic_DNA"/>
</dbReference>
<organism evidence="21 22">
    <name type="scientific">Labeo rohita</name>
    <name type="common">Indian major carp</name>
    <name type="synonym">Cyprinus rohita</name>
    <dbReference type="NCBI Taxonomy" id="84645"/>
    <lineage>
        <taxon>Eukaryota</taxon>
        <taxon>Metazoa</taxon>
        <taxon>Chordata</taxon>
        <taxon>Craniata</taxon>
        <taxon>Vertebrata</taxon>
        <taxon>Euteleostomi</taxon>
        <taxon>Actinopterygii</taxon>
        <taxon>Neopterygii</taxon>
        <taxon>Teleostei</taxon>
        <taxon>Ostariophysi</taxon>
        <taxon>Cypriniformes</taxon>
        <taxon>Cyprinidae</taxon>
        <taxon>Labeoninae</taxon>
        <taxon>Labeonini</taxon>
        <taxon>Labeo</taxon>
    </lineage>
</organism>
<evidence type="ECO:0000313" key="20">
    <source>
        <dbReference type="EMBL" id="RXN23201.1"/>
    </source>
</evidence>
<dbReference type="FunFam" id="1.20.120.350:FF:000010">
    <property type="entry name" value="Voltage-dependent L-type calcium channel subunit alpha"/>
    <property type="match status" value="1"/>
</dbReference>
<feature type="compositionally biased region" description="Low complexity" evidence="17">
    <location>
        <begin position="1502"/>
        <end position="1511"/>
    </location>
</feature>
<evidence type="ECO:0000256" key="17">
    <source>
        <dbReference type="SAM" id="MobiDB-lite"/>
    </source>
</evidence>
<evidence type="ECO:0000256" key="6">
    <source>
        <dbReference type="ARBA" id="ARBA00022692"/>
    </source>
</evidence>
<keyword evidence="3" id="KW-0813">Transport</keyword>
<comment type="caution">
    <text evidence="21">The sequence shown here is derived from an EMBL/GenBank/DDBJ whole genome shotgun (WGS) entry which is preliminary data.</text>
</comment>
<comment type="similarity">
    <text evidence="2">Belongs to the synaptophysin/synaptobrevin family.</text>
</comment>
<dbReference type="InterPro" id="IPR018247">
    <property type="entry name" value="EF_Hand_1_Ca_BS"/>
</dbReference>
<evidence type="ECO:0000256" key="14">
    <source>
        <dbReference type="ARBA" id="ARBA00023180"/>
    </source>
</evidence>
<keyword evidence="10" id="KW-0851">Voltage-gated channel</keyword>
<evidence type="ECO:0000256" key="13">
    <source>
        <dbReference type="ARBA" id="ARBA00023136"/>
    </source>
</evidence>
<dbReference type="PANTHER" id="PTHR45628">
    <property type="entry name" value="VOLTAGE-DEPENDENT CALCIUM CHANNEL TYPE A SUBUNIT ALPHA-1"/>
    <property type="match status" value="1"/>
</dbReference>
<feature type="transmembrane region" description="Helical" evidence="18">
    <location>
        <begin position="930"/>
        <end position="950"/>
    </location>
</feature>
<evidence type="ECO:0000256" key="3">
    <source>
        <dbReference type="ARBA" id="ARBA00022448"/>
    </source>
</evidence>
<keyword evidence="22" id="KW-1185">Reference proteome</keyword>
<keyword evidence="9" id="KW-0106">Calcium</keyword>
<feature type="transmembrane region" description="Helical" evidence="18">
    <location>
        <begin position="62"/>
        <end position="81"/>
    </location>
</feature>
<feature type="transmembrane region" description="Helical" evidence="18">
    <location>
        <begin position="501"/>
        <end position="524"/>
    </location>
</feature>
<dbReference type="InterPro" id="IPR050599">
    <property type="entry name" value="VDCC_alpha-1_subunit"/>
</dbReference>
<dbReference type="PROSITE" id="PS51225">
    <property type="entry name" value="MARVEL"/>
    <property type="match status" value="1"/>
</dbReference>
<feature type="compositionally biased region" description="Basic and acidic residues" evidence="17">
    <location>
        <begin position="1358"/>
        <end position="1376"/>
    </location>
</feature>
<proteinExistence type="evidence at protein level"/>
<dbReference type="InterPro" id="IPR014873">
    <property type="entry name" value="VDCC_a1su_IQ"/>
</dbReference>
<keyword evidence="14" id="KW-0325">Glycoprotein</keyword>
<keyword evidence="13 16" id="KW-0472">Membrane</keyword>
<dbReference type="PANTHER" id="PTHR45628:SF2">
    <property type="entry name" value="VOLTAGE-DEPENDENT L-TYPE CALCIUM CHANNEL SUBUNIT ALPHA-1F"/>
    <property type="match status" value="1"/>
</dbReference>
<evidence type="ECO:0000313" key="21">
    <source>
        <dbReference type="EMBL" id="RXN29425.1"/>
    </source>
</evidence>
<dbReference type="Gene3D" id="6.10.250.2180">
    <property type="match status" value="1"/>
</dbReference>
<dbReference type="GO" id="GO:0005891">
    <property type="term" value="C:voltage-gated calcium channel complex"/>
    <property type="evidence" value="ECO:0007669"/>
    <property type="project" value="TreeGrafter"/>
</dbReference>
<keyword evidence="8" id="KW-0677">Repeat</keyword>
<keyword evidence="6 16" id="KW-0812">Transmembrane</keyword>
<feature type="compositionally biased region" description="Gly residues" evidence="17">
    <location>
        <begin position="1951"/>
        <end position="1962"/>
    </location>
</feature>
<dbReference type="Pfam" id="PF08763">
    <property type="entry name" value="Ca_chan_IQ"/>
    <property type="match status" value="1"/>
</dbReference>
<accession>A0A498NEY4</accession>
<evidence type="ECO:0000256" key="10">
    <source>
        <dbReference type="ARBA" id="ARBA00022882"/>
    </source>
</evidence>
<dbReference type="Pfam" id="PF16885">
    <property type="entry name" value="CAC1F_C"/>
    <property type="match status" value="1"/>
</dbReference>
<keyword evidence="23" id="KW-1267">Proteomics identification</keyword>
<dbReference type="STRING" id="84645.A0A498NEY4"/>
<feature type="domain" description="MARVEL" evidence="19">
    <location>
        <begin position="1699"/>
        <end position="1902"/>
    </location>
</feature>
<feature type="region of interest" description="Disordered" evidence="17">
    <location>
        <begin position="1464"/>
        <end position="1515"/>
    </location>
</feature>
<dbReference type="PRINTS" id="PR00220">
    <property type="entry name" value="SYNAPTOPHYSN"/>
</dbReference>
<dbReference type="FunFam" id="1.20.120.350:FF:000006">
    <property type="entry name" value="Voltage-dependent L-type calcium channel subunit alpha"/>
    <property type="match status" value="1"/>
</dbReference>
<evidence type="ECO:0000256" key="18">
    <source>
        <dbReference type="SAM" id="Phobius"/>
    </source>
</evidence>
<dbReference type="Gene3D" id="1.20.120.350">
    <property type="entry name" value="Voltage-gated potassium channels. Chain C"/>
    <property type="match status" value="4"/>
</dbReference>
<dbReference type="SMART" id="SM01062">
    <property type="entry name" value="Ca_chan_IQ"/>
    <property type="match status" value="1"/>
</dbReference>
<protein>
    <submittedName>
        <fullName evidence="21">Voltage-dependent L-type calcium channel subunit alpha-1D-like protein</fullName>
    </submittedName>
</protein>
<feature type="transmembrane region" description="Helical" evidence="18">
    <location>
        <begin position="726"/>
        <end position="756"/>
    </location>
</feature>
<feature type="transmembrane region" description="Helical" evidence="18">
    <location>
        <begin position="956"/>
        <end position="977"/>
    </location>
</feature>
<dbReference type="FunFam" id="1.20.120.350:FF:000020">
    <property type="entry name" value="Voltage-dependent L-type calcium channel subunit alpha"/>
    <property type="match status" value="1"/>
</dbReference>
<dbReference type="Gene3D" id="1.10.287.70">
    <property type="match status" value="3"/>
</dbReference>
<evidence type="ECO:0000256" key="1">
    <source>
        <dbReference type="ARBA" id="ARBA00004141"/>
    </source>
</evidence>
<evidence type="ECO:0000256" key="12">
    <source>
        <dbReference type="ARBA" id="ARBA00023065"/>
    </source>
</evidence>
<feature type="transmembrane region" description="Helical" evidence="18">
    <location>
        <begin position="680"/>
        <end position="706"/>
    </location>
</feature>
<feature type="transmembrane region" description="Helical" evidence="18">
    <location>
        <begin position="101"/>
        <end position="121"/>
    </location>
</feature>
<keyword evidence="7" id="KW-0479">Metal-binding</keyword>
<evidence type="ECO:0000259" key="19">
    <source>
        <dbReference type="PROSITE" id="PS51225"/>
    </source>
</evidence>
<evidence type="ECO:0000256" key="8">
    <source>
        <dbReference type="ARBA" id="ARBA00022737"/>
    </source>
</evidence>
<comment type="subcellular location">
    <subcellularLocation>
        <location evidence="1">Membrane</location>
        <topology evidence="1">Multi-pass membrane protein</topology>
    </subcellularLocation>
</comment>
<evidence type="ECO:0000256" key="2">
    <source>
        <dbReference type="ARBA" id="ARBA00006476"/>
    </source>
</evidence>
<dbReference type="Pfam" id="PF16905">
    <property type="entry name" value="GPHH"/>
    <property type="match status" value="1"/>
</dbReference>
<dbReference type="GO" id="GO:0098703">
    <property type="term" value="P:calcium ion import across plasma membrane"/>
    <property type="evidence" value="ECO:0007669"/>
    <property type="project" value="TreeGrafter"/>
</dbReference>
<evidence type="ECO:0007829" key="23">
    <source>
        <dbReference type="PeptideAtlas" id="A0A498NEY4"/>
    </source>
</evidence>
<dbReference type="GO" id="GO:0008021">
    <property type="term" value="C:synaptic vesicle"/>
    <property type="evidence" value="ECO:0007669"/>
    <property type="project" value="InterPro"/>
</dbReference>
<keyword evidence="15" id="KW-0407">Ion channel</keyword>
<dbReference type="InterPro" id="IPR031649">
    <property type="entry name" value="GPHH_dom"/>
</dbReference>
<dbReference type="FunFam" id="1.20.120.350:FF:000001">
    <property type="entry name" value="Voltage-dependent L-type calcium channel subunit alpha"/>
    <property type="match status" value="1"/>
</dbReference>
<dbReference type="PROSITE" id="PS00018">
    <property type="entry name" value="EF_HAND_1"/>
    <property type="match status" value="1"/>
</dbReference>
<sequence>MNRTETLNSTTSSTGTQKKKSQHVKKQVQGSNQVQRAPRALFCLKLNNPIRRAALHLVEWKPFDIFILLAIFANCVALGVSKPFPEDDSNATNHDLEQVEYVFLIIFTVETFLKILAYGLVMHPSSYIRNGWNLLDFVIVIVGLFSVVLETVTHKSGETTSHMPGKPGGLDVKALRAFRVLRPLRLVSGVPSLQIVLNSIMKAMVPLLHISLLVLFVIIIYAIIGLELFIGRMHRTCYFIGTDDDPLPCAFAGHGRQCLTNGSECRGKWEGPNGGITNFDNFFFAMLTVFQCITMEGWTDVLYWMNDAIGFELPWVYFVSLVIFGSFFVLNLVLGVLSGEFSKEREKAKARGDFQKLREKQQMEEDLCGYMDWITQAEDIDEFDEDGNRRVTLRDLADKKRGKFGWFSHSNETHASLPASETASENTENIDEEHTDCCAACCRALRRWNRCIRRNCRTAVKSVTFYWLVLILVFLNTALSASEHYNQPDWLTDVQDIANKVLLSLFTVEMLLKMYSLGLQAYFVAFFNRFDCFVVCGGILETVLVEMEIMPPLGISVLRCVRLLRIFKVTRHWTALSNLVASLLNSMKSIASLLLLLFLFLIIFALLGMQLFGGKFNFDETQTKRSTFDSFPQALLTCFQVLGYADYAFTSIFTVEILLKMTVHGAFLHKGSFCRNWFNLLDLLVVSVSLVSFFLHSSAISVVKILRVLRVLRPLRAINRAKGLKHVVQCVFVAIRTIGNIMIVTTLLQFMFACIGVQLFKGKFYRCTDEAKNTPEQCKGTFVVYKDGDVSHPMVRERIWINSDFNFDNVLMGMMALFTVSTFEGWPALLYKAIDANAENHGPIYNYRVEISIFFIIYIIIIAFFMMNIFVGFVIITFREQGEAEFKNCELDKNQRQCVEYALKAQPLKLYIPKNPVQYKFWSIINSTGFEYIMFVLILLNTVTLAVQHYDQSKLFSYVMDILNMVFTGLFTVEMIIKLMALRLRHYFTDAWNSFDALIVVGSVVDIVVTEFSSSEDSSRVSITFFRLFRVMRLVKLLSKGEGIRTLLWTFVKSLQALPYVALLIAMIFFIYAVIGMQIINLFVAVIMDNFDYLTRDWSILGPHHLDEFKRIWSEYDPEAKGRIKHLDVVALLRRIQPPLGFGKLCPHRVACKRLVAMNMPLNSDGTVTFNATLFALVRTALKIKTEGNADQENEELRIIIKKIWKRIKPKILDEVIPPPAEEEVTVGKFYATFLIQDYFRKFRKRKENVGLGDSENRNPSALQNENGYAGHTEPSIKSRRSSLATTPSGAPVPVSGDGILNGGLGRRSSFAKTPNGNGALEHENFRRRDSMRSSFHYQHKNGVIDQLPRRSSYYKYPRRDSRDRFSSPLSRREEGGEYPGEQRFYGKDEDSESVISRERHGYAEDSTMFQGHRDMYDGHSMRHPVYGNHYGNSYGEGRRTARRRLLPATPTGRKASFNIQCLRRQGSSDDLPIPGTYHQNSPPCRARSQGYGSYDSRRSSARSSTGSTASWANTGPRRGRLLYAPLILVEEEGAGEAGNVGIWDKKGGAVGVPASVRQPSSGWYSGPSSGGGGQPYRAYTTLRVPTQLSPHYSEKRGSADSLVEAVLISEGLGLYAKDPKFVAFAKREIADACHMTIDEMESAASDLLSRGGSEESQSFLNHTDMGPIYSDEEPIRSHEEEELADEMTCLVANGQFRVLKVPLGFIKVLEWVFAIFAFSTCGSYSGSFRMSVECKNRSDSDLKIDVDFELHQVYFDAPACKNGQTDRFFLVGDYSSSAEFFVTIAVFAFLYSMAALSIYVFAFEKYRENNKGPLIDFGVTCVFTFMWLVSSAAWAKGLSDVKTATDPEKVLDLVPTCEQEGNRCREVHDPVMSGLNTSVVFGFLNLILWTGNLWFVFKETGIVAPFMRQQPAQEKQPAPDSYGQGGYGQRDPYASSQGGYQPDYSQQGYNQGGDYGQGGYDQQGAPTSFSNQM</sequence>
<dbReference type="Proteomes" id="UP000290572">
    <property type="component" value="Unassembled WGS sequence"/>
</dbReference>
<dbReference type="InterPro" id="IPR031688">
    <property type="entry name" value="CAC1F_C"/>
</dbReference>
<feature type="region of interest" description="Disordered" evidence="17">
    <location>
        <begin position="1338"/>
        <end position="1396"/>
    </location>
</feature>
<evidence type="ECO:0000256" key="7">
    <source>
        <dbReference type="ARBA" id="ARBA00022723"/>
    </source>
</evidence>
<reference evidence="21 22" key="1">
    <citation type="submission" date="2018-03" db="EMBL/GenBank/DDBJ databases">
        <title>Draft genome sequence of Rohu Carp (Labeo rohita).</title>
        <authorList>
            <person name="Das P."/>
            <person name="Kushwaha B."/>
            <person name="Joshi C.G."/>
            <person name="Kumar D."/>
            <person name="Nagpure N.S."/>
            <person name="Sahoo L."/>
            <person name="Das S.P."/>
            <person name="Bit A."/>
            <person name="Patnaik S."/>
            <person name="Meher P.K."/>
            <person name="Jayasankar P."/>
            <person name="Koringa P.G."/>
            <person name="Patel N.V."/>
            <person name="Hinsu A.T."/>
            <person name="Kumar R."/>
            <person name="Pandey M."/>
            <person name="Agarwal S."/>
            <person name="Srivastava S."/>
            <person name="Singh M."/>
            <person name="Iquebal M.A."/>
            <person name="Jaiswal S."/>
            <person name="Angadi U.B."/>
            <person name="Kumar N."/>
            <person name="Raza M."/>
            <person name="Shah T.M."/>
            <person name="Rai A."/>
            <person name="Jena J.K."/>
        </authorList>
    </citation>
    <scope>NUCLEOTIDE SEQUENCE [LARGE SCALE GENOMIC DNA]</scope>
    <source>
        <strain evidence="21">DASCIFA01</strain>
        <tissue evidence="21">Testis</tissue>
    </source>
</reference>
<feature type="transmembrane region" description="Helical" evidence="18">
    <location>
        <begin position="133"/>
        <end position="153"/>
    </location>
</feature>
<evidence type="ECO:0000256" key="5">
    <source>
        <dbReference type="ARBA" id="ARBA00022673"/>
    </source>
</evidence>
<feature type="transmembrane region" description="Helical" evidence="18">
    <location>
        <begin position="1815"/>
        <end position="1836"/>
    </location>
</feature>
<evidence type="ECO:0000256" key="4">
    <source>
        <dbReference type="ARBA" id="ARBA00022568"/>
    </source>
</evidence>
<dbReference type="InterPro" id="IPR027359">
    <property type="entry name" value="Volt_channel_dom_sf"/>
</dbReference>
<dbReference type="Pfam" id="PF00520">
    <property type="entry name" value="Ion_trans"/>
    <property type="match status" value="3"/>
</dbReference>
<evidence type="ECO:0000256" key="9">
    <source>
        <dbReference type="ARBA" id="ARBA00022837"/>
    </source>
</evidence>
<feature type="transmembrane region" description="Helical" evidence="18">
    <location>
        <begin position="282"/>
        <end position="303"/>
    </location>
</feature>
<feature type="transmembrane region" description="Helical" evidence="18">
    <location>
        <begin position="1060"/>
        <end position="1088"/>
    </location>
</feature>
<feature type="compositionally biased region" description="Polar residues" evidence="17">
    <location>
        <begin position="1258"/>
        <end position="1267"/>
    </location>
</feature>
<feature type="transmembrane region" description="Helical" evidence="18">
    <location>
        <begin position="593"/>
        <end position="613"/>
    </location>
</feature>